<dbReference type="OrthoDB" id="16747at2759"/>
<dbReference type="AlphaFoldDB" id="A0A913XAR5"/>
<accession>A0A913XAR5</accession>
<proteinExistence type="inferred from homology"/>
<keyword evidence="4" id="KW-1185">Reference proteome</keyword>
<dbReference type="Pfam" id="PF02515">
    <property type="entry name" value="CoA_transf_3"/>
    <property type="match status" value="1"/>
</dbReference>
<dbReference type="Gene3D" id="3.40.50.10540">
    <property type="entry name" value="Crotonobetainyl-coa:carnitine coa-transferase, domain 1"/>
    <property type="match status" value="1"/>
</dbReference>
<dbReference type="GO" id="GO:0003824">
    <property type="term" value="F:catalytic activity"/>
    <property type="evidence" value="ECO:0007669"/>
    <property type="project" value="InterPro"/>
</dbReference>
<keyword evidence="2" id="KW-0472">Membrane</keyword>
<keyword evidence="2" id="KW-0812">Transmembrane</keyword>
<name>A0A913XAR5_EXADI</name>
<evidence type="ECO:0000256" key="1">
    <source>
        <dbReference type="ARBA" id="ARBA00008383"/>
    </source>
</evidence>
<feature type="transmembrane region" description="Helical" evidence="2">
    <location>
        <begin position="81"/>
        <end position="101"/>
    </location>
</feature>
<reference evidence="3" key="1">
    <citation type="submission" date="2022-11" db="UniProtKB">
        <authorList>
            <consortium name="EnsemblMetazoa"/>
        </authorList>
    </citation>
    <scope>IDENTIFICATION</scope>
</reference>
<dbReference type="KEGG" id="epa:110239696"/>
<dbReference type="InterPro" id="IPR023606">
    <property type="entry name" value="CoA-Trfase_III_dom_1_sf"/>
</dbReference>
<evidence type="ECO:0000313" key="4">
    <source>
        <dbReference type="Proteomes" id="UP000887567"/>
    </source>
</evidence>
<dbReference type="GeneID" id="110239696"/>
<evidence type="ECO:0000313" key="3">
    <source>
        <dbReference type="EnsemblMetazoa" id="XP_020901093.2"/>
    </source>
</evidence>
<protein>
    <recommendedName>
        <fullName evidence="5">Alpha-methylacyl-CoA racemase</fullName>
    </recommendedName>
</protein>
<dbReference type="InterPro" id="IPR003673">
    <property type="entry name" value="CoA-Trfase_fam_III"/>
</dbReference>
<dbReference type="SUPFAM" id="SSF89796">
    <property type="entry name" value="CoA-transferase family III (CaiB/BaiF)"/>
    <property type="match status" value="1"/>
</dbReference>
<dbReference type="RefSeq" id="XP_020901093.2">
    <property type="nucleotide sequence ID" value="XM_021045434.2"/>
</dbReference>
<dbReference type="InterPro" id="IPR050509">
    <property type="entry name" value="CoA-transferase_III"/>
</dbReference>
<evidence type="ECO:0008006" key="5">
    <source>
        <dbReference type="Google" id="ProtNLM"/>
    </source>
</evidence>
<dbReference type="PANTHER" id="PTHR48228">
    <property type="entry name" value="SUCCINYL-COA--D-CITRAMALATE COA-TRANSFERASE"/>
    <property type="match status" value="1"/>
</dbReference>
<dbReference type="Proteomes" id="UP000887567">
    <property type="component" value="Unplaced"/>
</dbReference>
<sequence>LCSKADVLIEPFRPGVMEKLGLGPSVLMKDNPKLIYSRLTGYGQTGAMAKQAGHDINYIAMTGLLSMLGRRENNLNPPLNLLGDFAGGGLVCVMGILLALVERNKSGKGQVIDSAMIDGSAYIGSFVYKSCELGLWTRQRGANLLDTGAH</sequence>
<evidence type="ECO:0000256" key="2">
    <source>
        <dbReference type="SAM" id="Phobius"/>
    </source>
</evidence>
<comment type="similarity">
    <text evidence="1">Belongs to the CoA-transferase III family.</text>
</comment>
<dbReference type="EnsemblMetazoa" id="XM_021045434.2">
    <property type="protein sequence ID" value="XP_020901093.2"/>
    <property type="gene ID" value="LOC110239696"/>
</dbReference>
<dbReference type="PANTHER" id="PTHR48228:SF5">
    <property type="entry name" value="ALPHA-METHYLACYL-COA RACEMASE"/>
    <property type="match status" value="1"/>
</dbReference>
<organism evidence="3 4">
    <name type="scientific">Exaiptasia diaphana</name>
    <name type="common">Tropical sea anemone</name>
    <name type="synonym">Aiptasia pulchella</name>
    <dbReference type="NCBI Taxonomy" id="2652724"/>
    <lineage>
        <taxon>Eukaryota</taxon>
        <taxon>Metazoa</taxon>
        <taxon>Cnidaria</taxon>
        <taxon>Anthozoa</taxon>
        <taxon>Hexacorallia</taxon>
        <taxon>Actiniaria</taxon>
        <taxon>Aiptasiidae</taxon>
        <taxon>Exaiptasia</taxon>
    </lineage>
</organism>
<keyword evidence="2" id="KW-1133">Transmembrane helix</keyword>